<dbReference type="GO" id="GO:0005506">
    <property type="term" value="F:iron ion binding"/>
    <property type="evidence" value="ECO:0007669"/>
    <property type="project" value="InterPro"/>
</dbReference>
<evidence type="ECO:0000256" key="5">
    <source>
        <dbReference type="SAM" id="MobiDB-lite"/>
    </source>
</evidence>
<evidence type="ECO:0000256" key="4">
    <source>
        <dbReference type="ARBA" id="ARBA00023136"/>
    </source>
</evidence>
<comment type="subcellular location">
    <subcellularLocation>
        <location evidence="1">Membrane</location>
    </subcellularLocation>
</comment>
<dbReference type="PANTHER" id="PTHR11863">
    <property type="entry name" value="STEROL DESATURASE"/>
    <property type="match status" value="1"/>
</dbReference>
<accession>A0AAV5RMH4</accession>
<gene>
    <name evidence="7" type="ORF">DASB73_036890</name>
</gene>
<evidence type="ECO:0000256" key="2">
    <source>
        <dbReference type="ARBA" id="ARBA00022692"/>
    </source>
</evidence>
<reference evidence="7 8" key="1">
    <citation type="journal article" date="2023" name="Elife">
        <title>Identification of key yeast species and microbe-microbe interactions impacting larval growth of Drosophila in the wild.</title>
        <authorList>
            <person name="Mure A."/>
            <person name="Sugiura Y."/>
            <person name="Maeda R."/>
            <person name="Honda K."/>
            <person name="Sakurai N."/>
            <person name="Takahashi Y."/>
            <person name="Watada M."/>
            <person name="Katoh T."/>
            <person name="Gotoh A."/>
            <person name="Gotoh Y."/>
            <person name="Taniguchi I."/>
            <person name="Nakamura K."/>
            <person name="Hayashi T."/>
            <person name="Katayama T."/>
            <person name="Uemura T."/>
            <person name="Hattori Y."/>
        </authorList>
    </citation>
    <scope>NUCLEOTIDE SEQUENCE [LARGE SCALE GENOMIC DNA]</scope>
    <source>
        <strain evidence="7 8">SB-73</strain>
    </source>
</reference>
<keyword evidence="7" id="KW-0560">Oxidoreductase</keyword>
<evidence type="ECO:0000256" key="3">
    <source>
        <dbReference type="ARBA" id="ARBA00022989"/>
    </source>
</evidence>
<sequence length="318" mass="36530">MSVNATAQKVAEAIIPPHLNWLEQKWNGWYDYMNNDTLATGILLLVLHEGIYFGRSLPWLILDAMPSMRKYKIQDNRPPTRAEYIECLKSVITAHTFVEAVPIFGFHFVCELFNIAYRAPFPSAWTVIWQLAALFLMEDTWHYWGHRALHSKLLYKPVHKMHHKYAAPFGLTAEYAHPIEVAFTGTGTVGSPLLLAYLTGDMHLFTVAIWISLRLIQAVDSHSGYDFPWSLCHWFPMWAGADHHDDHHHYFVGNFASSFRHWDYFLGTETPATTRRRDTGKFTAEERHEIVEDPDDIADRAKTSGVSGKTTTARRVKA</sequence>
<dbReference type="Proteomes" id="UP001362899">
    <property type="component" value="Unassembled WGS sequence"/>
</dbReference>
<dbReference type="EMBL" id="BTGC01000008">
    <property type="protein sequence ID" value="GMM52726.1"/>
    <property type="molecule type" value="Genomic_DNA"/>
</dbReference>
<dbReference type="GO" id="GO:0016020">
    <property type="term" value="C:membrane"/>
    <property type="evidence" value="ECO:0007669"/>
    <property type="project" value="UniProtKB-SubCell"/>
</dbReference>
<protein>
    <submittedName>
        <fullName evidence="7">Methylsterol monooxygenase</fullName>
    </submittedName>
</protein>
<keyword evidence="2" id="KW-0812">Transmembrane</keyword>
<dbReference type="GO" id="GO:0004497">
    <property type="term" value="F:monooxygenase activity"/>
    <property type="evidence" value="ECO:0007669"/>
    <property type="project" value="UniProtKB-KW"/>
</dbReference>
<organism evidence="7 8">
    <name type="scientific">Starmerella bacillaris</name>
    <name type="common">Yeast</name>
    <name type="synonym">Candida zemplinina</name>
    <dbReference type="NCBI Taxonomy" id="1247836"/>
    <lineage>
        <taxon>Eukaryota</taxon>
        <taxon>Fungi</taxon>
        <taxon>Dikarya</taxon>
        <taxon>Ascomycota</taxon>
        <taxon>Saccharomycotina</taxon>
        <taxon>Dipodascomycetes</taxon>
        <taxon>Dipodascales</taxon>
        <taxon>Trichomonascaceae</taxon>
        <taxon>Starmerella</taxon>
    </lineage>
</organism>
<keyword evidence="3" id="KW-1133">Transmembrane helix</keyword>
<keyword evidence="4" id="KW-0472">Membrane</keyword>
<keyword evidence="8" id="KW-1185">Reference proteome</keyword>
<name>A0AAV5RMH4_STABA</name>
<proteinExistence type="predicted"/>
<dbReference type="GO" id="GO:0008610">
    <property type="term" value="P:lipid biosynthetic process"/>
    <property type="evidence" value="ECO:0007669"/>
    <property type="project" value="InterPro"/>
</dbReference>
<feature type="region of interest" description="Disordered" evidence="5">
    <location>
        <begin position="293"/>
        <end position="318"/>
    </location>
</feature>
<evidence type="ECO:0000313" key="8">
    <source>
        <dbReference type="Proteomes" id="UP001362899"/>
    </source>
</evidence>
<evidence type="ECO:0000259" key="6">
    <source>
        <dbReference type="Pfam" id="PF04116"/>
    </source>
</evidence>
<keyword evidence="7" id="KW-0503">Monooxygenase</keyword>
<evidence type="ECO:0000313" key="7">
    <source>
        <dbReference type="EMBL" id="GMM52726.1"/>
    </source>
</evidence>
<dbReference type="InterPro" id="IPR050307">
    <property type="entry name" value="Sterol_Desaturase_Related"/>
</dbReference>
<feature type="domain" description="Fatty acid hydroxylase" evidence="6">
    <location>
        <begin position="132"/>
        <end position="268"/>
    </location>
</feature>
<feature type="compositionally biased region" description="Basic and acidic residues" evidence="5">
    <location>
        <begin position="293"/>
        <end position="302"/>
    </location>
</feature>
<dbReference type="InterPro" id="IPR006694">
    <property type="entry name" value="Fatty_acid_hydroxylase"/>
</dbReference>
<evidence type="ECO:0000256" key="1">
    <source>
        <dbReference type="ARBA" id="ARBA00004370"/>
    </source>
</evidence>
<comment type="caution">
    <text evidence="7">The sequence shown here is derived from an EMBL/GenBank/DDBJ whole genome shotgun (WGS) entry which is preliminary data.</text>
</comment>
<dbReference type="Pfam" id="PF04116">
    <property type="entry name" value="FA_hydroxylase"/>
    <property type="match status" value="1"/>
</dbReference>
<dbReference type="AlphaFoldDB" id="A0AAV5RMH4"/>